<protein>
    <submittedName>
        <fullName evidence="5">O-acyltransferase like protein-like isoform X1</fullName>
    </submittedName>
</protein>
<dbReference type="PANTHER" id="PTHR11161:SF0">
    <property type="entry name" value="O-ACYLTRANSFERASE LIKE PROTEIN"/>
    <property type="match status" value="1"/>
</dbReference>
<dbReference type="SMART" id="SM00703">
    <property type="entry name" value="NRF"/>
    <property type="match status" value="1"/>
</dbReference>
<dbReference type="OrthoDB" id="207378at2759"/>
<feature type="transmembrane region" description="Helical" evidence="1">
    <location>
        <begin position="216"/>
        <end position="239"/>
    </location>
</feature>
<dbReference type="RefSeq" id="XP_022328278.1">
    <property type="nucleotide sequence ID" value="XM_022472570.1"/>
</dbReference>
<accession>A0A8B8DKG2</accession>
<evidence type="ECO:0000313" key="4">
    <source>
        <dbReference type="Proteomes" id="UP000694844"/>
    </source>
</evidence>
<feature type="chain" id="PRO_5034350095" evidence="2">
    <location>
        <begin position="18"/>
        <end position="740"/>
    </location>
</feature>
<sequence length="740" mass="83591">MLSLSIVFLLFVSCIDTKETSYFEIMKDAQLKLSVAPNLPKVNGEVSHLLTQVQNGLSLDFFSNFINEVEKGQSGNSSMCLNDMGIVLNSAVKGERWALEVLDSFGKIQSGILMLNVRSPGFFDECKNVGRYKVFGMIPQNVTFVSQYCSLNVLTRLPISPVPLAFSFGLCVSERCSEIDLDIMIYKAMQMLRINSSSVIPYVTCQKNHPEMDSKAVAALVFAGFYALLVTISTVVDVLSTWMVKNNVFESASTSTNADVLHYAHKTSSEETPLLGSPATDIAQVNPKSGCLMKIFLAFSVYSNGKKLLSTKKTPGTLGAVNGVRVLSISWVILGHVFAFVISVVSNIGYSYTIDIRKRSYQVIMNAFVSVDSFFLLSGLLVSYLLLKELKRNDGKISWCRFMAKFYFHRYWRLTPALMLLMFVYVPLFPYVSDGPFWPQQGFEPGQCNQTWWYNMLYINNFFNEECMAWTWYLANDMQFYILSPLIIIPMYYSKYVGWIIGTTILLGSWIATGLISNTYKLPASQLEQISSQESMQMHYFNDYYIKPYCRIGPYIMGIWCGYFLFKTDCKLKINKVLNLFLWMVAATLACLIVYGLYDDINGNVQLAQSVKDLYNTTHRTVWGACLGWVVFACATGNGGFVNTLLSWSFFTPLARLTYCAYLIHPILIYYYYTSLRSALYMDDATLAVLFAAAMVFTYMGAFVLSLAFEAPMLALEKIILKSDSSRQERDATSVSKHME</sequence>
<dbReference type="InterPro" id="IPR006621">
    <property type="entry name" value="Nose-resist-to-fluoxetine_N"/>
</dbReference>
<feature type="transmembrane region" description="Helical" evidence="1">
    <location>
        <begin position="496"/>
        <end position="516"/>
    </location>
</feature>
<keyword evidence="1" id="KW-1133">Transmembrane helix</keyword>
<dbReference type="GO" id="GO:0016747">
    <property type="term" value="F:acyltransferase activity, transferring groups other than amino-acyl groups"/>
    <property type="evidence" value="ECO:0007669"/>
    <property type="project" value="InterPro"/>
</dbReference>
<dbReference type="PANTHER" id="PTHR11161">
    <property type="entry name" value="O-ACYLTRANSFERASE"/>
    <property type="match status" value="1"/>
</dbReference>
<feature type="transmembrane region" description="Helical" evidence="1">
    <location>
        <begin position="654"/>
        <end position="673"/>
    </location>
</feature>
<gene>
    <name evidence="5" type="primary">LOC111127409</name>
</gene>
<dbReference type="AlphaFoldDB" id="A0A8B8DKG2"/>
<feature type="transmembrane region" description="Helical" evidence="1">
    <location>
        <begin position="578"/>
        <end position="598"/>
    </location>
</feature>
<evidence type="ECO:0000259" key="3">
    <source>
        <dbReference type="SMART" id="SM00703"/>
    </source>
</evidence>
<evidence type="ECO:0000256" key="1">
    <source>
        <dbReference type="SAM" id="Phobius"/>
    </source>
</evidence>
<feature type="transmembrane region" description="Helical" evidence="1">
    <location>
        <begin position="364"/>
        <end position="387"/>
    </location>
</feature>
<feature type="transmembrane region" description="Helical" evidence="1">
    <location>
        <begin position="685"/>
        <end position="709"/>
    </location>
</feature>
<reference evidence="5" key="1">
    <citation type="submission" date="2025-08" db="UniProtKB">
        <authorList>
            <consortium name="RefSeq"/>
        </authorList>
    </citation>
    <scope>IDENTIFICATION</scope>
    <source>
        <tissue evidence="5">Whole sample</tissue>
    </source>
</reference>
<keyword evidence="1" id="KW-0812">Transmembrane</keyword>
<dbReference type="InterPro" id="IPR002656">
    <property type="entry name" value="Acyl_transf_3_dom"/>
</dbReference>
<dbReference type="Proteomes" id="UP000694844">
    <property type="component" value="Chromosome 3"/>
</dbReference>
<organism evidence="4 5">
    <name type="scientific">Crassostrea virginica</name>
    <name type="common">Eastern oyster</name>
    <dbReference type="NCBI Taxonomy" id="6565"/>
    <lineage>
        <taxon>Eukaryota</taxon>
        <taxon>Metazoa</taxon>
        <taxon>Spiralia</taxon>
        <taxon>Lophotrochozoa</taxon>
        <taxon>Mollusca</taxon>
        <taxon>Bivalvia</taxon>
        <taxon>Autobranchia</taxon>
        <taxon>Pteriomorphia</taxon>
        <taxon>Ostreida</taxon>
        <taxon>Ostreoidea</taxon>
        <taxon>Ostreidae</taxon>
        <taxon>Crassostrea</taxon>
    </lineage>
</organism>
<dbReference type="Pfam" id="PF20146">
    <property type="entry name" value="NRF"/>
    <property type="match status" value="1"/>
</dbReference>
<dbReference type="KEGG" id="cvn:111127409"/>
<keyword evidence="2" id="KW-0732">Signal</keyword>
<dbReference type="InterPro" id="IPR052728">
    <property type="entry name" value="O2_lipid_transport_reg"/>
</dbReference>
<proteinExistence type="predicted"/>
<keyword evidence="4" id="KW-1185">Reference proteome</keyword>
<keyword evidence="1" id="KW-0472">Membrane</keyword>
<feature type="signal peptide" evidence="2">
    <location>
        <begin position="1"/>
        <end position="17"/>
    </location>
</feature>
<dbReference type="Pfam" id="PF01757">
    <property type="entry name" value="Acyl_transf_3"/>
    <property type="match status" value="1"/>
</dbReference>
<feature type="transmembrane region" description="Helical" evidence="1">
    <location>
        <begin position="411"/>
        <end position="432"/>
    </location>
</feature>
<feature type="domain" description="Nose resistant-to-fluoxetine protein N-terminal" evidence="3">
    <location>
        <begin position="77"/>
        <end position="201"/>
    </location>
</feature>
<dbReference type="GeneID" id="111127409"/>
<evidence type="ECO:0000256" key="2">
    <source>
        <dbReference type="SAM" id="SignalP"/>
    </source>
</evidence>
<feature type="transmembrane region" description="Helical" evidence="1">
    <location>
        <begin position="470"/>
        <end position="489"/>
    </location>
</feature>
<feature type="transmembrane region" description="Helical" evidence="1">
    <location>
        <begin position="622"/>
        <end position="642"/>
    </location>
</feature>
<name>A0A8B8DKG2_CRAVI</name>
<feature type="transmembrane region" description="Helical" evidence="1">
    <location>
        <begin position="546"/>
        <end position="566"/>
    </location>
</feature>
<evidence type="ECO:0000313" key="5">
    <source>
        <dbReference type="RefSeq" id="XP_022328278.1"/>
    </source>
</evidence>
<feature type="transmembrane region" description="Helical" evidence="1">
    <location>
        <begin position="331"/>
        <end position="352"/>
    </location>
</feature>